<protein>
    <recommendedName>
        <fullName evidence="2">AB hydrolase-1 domain-containing protein</fullName>
    </recommendedName>
</protein>
<reference evidence="4" key="2">
    <citation type="submission" date="2010-04" db="EMBL/GenBank/DDBJ databases">
        <authorList>
            <person name="Buell R."/>
            <person name="Hamilton J."/>
            <person name="Hostetler J."/>
        </authorList>
    </citation>
    <scope>NUCLEOTIDE SEQUENCE [LARGE SCALE GENOMIC DNA]</scope>
    <source>
        <strain evidence="4">DAOM:BR144</strain>
    </source>
</reference>
<dbReference type="SUPFAM" id="SSF53474">
    <property type="entry name" value="alpha/beta-Hydrolases"/>
    <property type="match status" value="1"/>
</dbReference>
<dbReference type="OMA" id="CHEGICE"/>
<evidence type="ECO:0000256" key="1">
    <source>
        <dbReference type="SAM" id="SignalP"/>
    </source>
</evidence>
<sequence>MRWGPLITITALLSSASFNAFVGANTDAKLRINGWYECSDSIANSDLDAPHVPFECAEVEVPLCHEGICESDKRINLFVRRLLANPKTPVAKQKALWFLQGGPGLSSFVLEDDMKNMNALFQGTVDLYTMDHRGTGRSTFLECKAAQAYAEGGANGVNIDFVEIPNCIRDILFQIDNHTEALSTMSAAKDVEYLIDNLYDASVDTYIYGVSYGTYWAERIIHLASEKVKGYVLDGVMPEDTPTFATWNSKRMSVEERFLAVCENDDFCSSRLTAEIKEYGDLKTAWTSIYNDLDAASVGTNECADLLRSAFKVEKPSYGLRAFFAAKFIGVVHMRILIPAIMHRLYYCEAQDVEFLKGFFGVSDWEDPTEDDDALLTPVYDQVQRTSFFLAQLIKASEMWTFPLMSWESAMQDFDAGLFSQNVTLDFDSVCFFRTNFSGPACAQVVEHYPEIDFETLETPEYRYTPDAKYYHKFAKIPDHASVLIFNGKLDVLTTSDWGAKEYEHLDGKKMMVDFDYGAHGTGLRQTTLSDGTFCGYHIIVSYVVADGQVDKVNTSCMSKLPDIGFADLNAIQNTLPGITSVDELYGDDSTEEADESD</sequence>
<dbReference type="AlphaFoldDB" id="K3X983"/>
<evidence type="ECO:0000259" key="2">
    <source>
        <dbReference type="Pfam" id="PF00561"/>
    </source>
</evidence>
<proteinExistence type="predicted"/>
<reference evidence="4" key="1">
    <citation type="journal article" date="2010" name="Genome Biol.">
        <title>Genome sequence of the necrotrophic plant pathogen Pythium ultimum reveals original pathogenicity mechanisms and effector repertoire.</title>
        <authorList>
            <person name="Levesque C.A."/>
            <person name="Brouwer H."/>
            <person name="Cano L."/>
            <person name="Hamilton J.P."/>
            <person name="Holt C."/>
            <person name="Huitema E."/>
            <person name="Raffaele S."/>
            <person name="Robideau G.P."/>
            <person name="Thines M."/>
            <person name="Win J."/>
            <person name="Zerillo M.M."/>
            <person name="Beakes G.W."/>
            <person name="Boore J.L."/>
            <person name="Busam D."/>
            <person name="Dumas B."/>
            <person name="Ferriera S."/>
            <person name="Fuerstenberg S.I."/>
            <person name="Gachon C.M."/>
            <person name="Gaulin E."/>
            <person name="Govers F."/>
            <person name="Grenville-Briggs L."/>
            <person name="Horner N."/>
            <person name="Hostetler J."/>
            <person name="Jiang R.H."/>
            <person name="Johnson J."/>
            <person name="Krajaejun T."/>
            <person name="Lin H."/>
            <person name="Meijer H.J."/>
            <person name="Moore B."/>
            <person name="Morris P."/>
            <person name="Phuntmart V."/>
            <person name="Puiu D."/>
            <person name="Shetty J."/>
            <person name="Stajich J.E."/>
            <person name="Tripathy S."/>
            <person name="Wawra S."/>
            <person name="van West P."/>
            <person name="Whitty B.R."/>
            <person name="Coutinho P.M."/>
            <person name="Henrissat B."/>
            <person name="Martin F."/>
            <person name="Thomas P.D."/>
            <person name="Tyler B.M."/>
            <person name="De Vries R.P."/>
            <person name="Kamoun S."/>
            <person name="Yandell M."/>
            <person name="Tisserat N."/>
            <person name="Buell C.R."/>
        </authorList>
    </citation>
    <scope>NUCLEOTIDE SEQUENCE</scope>
    <source>
        <strain evidence="4">DAOM:BR144</strain>
    </source>
</reference>
<feature type="signal peptide" evidence="1">
    <location>
        <begin position="1"/>
        <end position="24"/>
    </location>
</feature>
<dbReference type="Pfam" id="PF00561">
    <property type="entry name" value="Abhydrolase_1"/>
    <property type="match status" value="1"/>
</dbReference>
<evidence type="ECO:0000313" key="4">
    <source>
        <dbReference type="Proteomes" id="UP000019132"/>
    </source>
</evidence>
<feature type="chain" id="PRO_5003868518" description="AB hydrolase-1 domain-containing protein" evidence="1">
    <location>
        <begin position="25"/>
        <end position="598"/>
    </location>
</feature>
<organism evidence="3 4">
    <name type="scientific">Globisporangium ultimum (strain ATCC 200006 / CBS 805.95 / DAOM BR144)</name>
    <name type="common">Pythium ultimum</name>
    <dbReference type="NCBI Taxonomy" id="431595"/>
    <lineage>
        <taxon>Eukaryota</taxon>
        <taxon>Sar</taxon>
        <taxon>Stramenopiles</taxon>
        <taxon>Oomycota</taxon>
        <taxon>Peronosporomycetes</taxon>
        <taxon>Pythiales</taxon>
        <taxon>Pythiaceae</taxon>
        <taxon>Globisporangium</taxon>
    </lineage>
</organism>
<dbReference type="InParanoid" id="K3X983"/>
<accession>K3X983</accession>
<dbReference type="InterPro" id="IPR029058">
    <property type="entry name" value="AB_hydrolase_fold"/>
</dbReference>
<dbReference type="InterPro" id="IPR000073">
    <property type="entry name" value="AB_hydrolase_1"/>
</dbReference>
<dbReference type="eggNOG" id="ENOG502SA35">
    <property type="taxonomic scope" value="Eukaryota"/>
</dbReference>
<dbReference type="VEuPathDB" id="FungiDB:PYU1_G013753"/>
<dbReference type="HOGENOM" id="CLU_017880_2_0_1"/>
<dbReference type="EnsemblProtists" id="PYU1_T013782">
    <property type="protein sequence ID" value="PYU1_T013782"/>
    <property type="gene ID" value="PYU1_G013753"/>
</dbReference>
<keyword evidence="1" id="KW-0732">Signal</keyword>
<dbReference type="Gene3D" id="3.40.50.1820">
    <property type="entry name" value="alpha/beta hydrolase"/>
    <property type="match status" value="1"/>
</dbReference>
<feature type="domain" description="AB hydrolase-1" evidence="2">
    <location>
        <begin position="96"/>
        <end position="251"/>
    </location>
</feature>
<keyword evidence="4" id="KW-1185">Reference proteome</keyword>
<dbReference type="EMBL" id="GL376614">
    <property type="status" value="NOT_ANNOTATED_CDS"/>
    <property type="molecule type" value="Genomic_DNA"/>
</dbReference>
<dbReference type="Proteomes" id="UP000019132">
    <property type="component" value="Unassembled WGS sequence"/>
</dbReference>
<evidence type="ECO:0000313" key="3">
    <source>
        <dbReference type="EnsemblProtists" id="PYU1_T013782"/>
    </source>
</evidence>
<name>K3X983_GLOUD</name>
<dbReference type="STRING" id="431595.K3X983"/>
<reference evidence="3" key="3">
    <citation type="submission" date="2015-02" db="UniProtKB">
        <authorList>
            <consortium name="EnsemblProtists"/>
        </authorList>
    </citation>
    <scope>IDENTIFICATION</scope>
    <source>
        <strain evidence="3">DAOM BR144</strain>
    </source>
</reference>